<evidence type="ECO:0008006" key="4">
    <source>
        <dbReference type="Google" id="ProtNLM"/>
    </source>
</evidence>
<evidence type="ECO:0000313" key="2">
    <source>
        <dbReference type="EMBL" id="MDT0651814.1"/>
    </source>
</evidence>
<dbReference type="InterPro" id="IPR011044">
    <property type="entry name" value="Quino_amine_DH_bsu"/>
</dbReference>
<name>A0ABU3CZN5_9FLAO</name>
<protein>
    <recommendedName>
        <fullName evidence="4">Lipoprotein</fullName>
    </recommendedName>
</protein>
<accession>A0ABU3CZN5</accession>
<dbReference type="Proteomes" id="UP001248819">
    <property type="component" value="Unassembled WGS sequence"/>
</dbReference>
<dbReference type="SUPFAM" id="SSF50969">
    <property type="entry name" value="YVTN repeat-like/Quinoprotein amine dehydrogenase"/>
    <property type="match status" value="1"/>
</dbReference>
<evidence type="ECO:0000313" key="3">
    <source>
        <dbReference type="Proteomes" id="UP001248819"/>
    </source>
</evidence>
<keyword evidence="3" id="KW-1185">Reference proteome</keyword>
<feature type="signal peptide" evidence="1">
    <location>
        <begin position="1"/>
        <end position="22"/>
    </location>
</feature>
<dbReference type="PROSITE" id="PS51257">
    <property type="entry name" value="PROKAR_LIPOPROTEIN"/>
    <property type="match status" value="1"/>
</dbReference>
<sequence>MLLKTLRPVLLLALIVSLFSCSEDEAPSETGGSETPVQAEDIFNYIALRNDGTLFAIGDKTGKVVQTGKIPGIEFNTLFNSVTSSASETFIYEHRFDPPRGILYVWDKQSGETTSTIIDFPEEFGENTALISLDWDKDNQNLIGITRENIEQSNHQKPVKVVRINPENFQITSQDIDLNPEGYENIFSTSLVGQKLYVVASKTERVINADLLEINLNQNSIEVLPLTGAETNILNIGNGGDPNQLFGFSTVANSNFMAEVRPVVYNLQTETINEVAGVPRISALNFAHKTFYNKEQGTFAALMGANNTTNLIKYTPSTGNFELITIPNPDGLSSLINIIGVEKLKL</sequence>
<dbReference type="EMBL" id="JAVRHP010000194">
    <property type="protein sequence ID" value="MDT0651814.1"/>
    <property type="molecule type" value="Genomic_DNA"/>
</dbReference>
<gene>
    <name evidence="2" type="ORF">RM529_16845</name>
</gene>
<feature type="chain" id="PRO_5045963124" description="Lipoprotein" evidence="1">
    <location>
        <begin position="23"/>
        <end position="346"/>
    </location>
</feature>
<comment type="caution">
    <text evidence="2">The sequence shown here is derived from an EMBL/GenBank/DDBJ whole genome shotgun (WGS) entry which is preliminary data.</text>
</comment>
<reference evidence="2 3" key="1">
    <citation type="submission" date="2023-09" db="EMBL/GenBank/DDBJ databases">
        <authorList>
            <person name="Rey-Velasco X."/>
        </authorList>
    </citation>
    <scope>NUCLEOTIDE SEQUENCE [LARGE SCALE GENOMIC DNA]</scope>
    <source>
        <strain evidence="2 3">F297</strain>
    </source>
</reference>
<keyword evidence="1" id="KW-0732">Signal</keyword>
<organism evidence="2 3">
    <name type="scientific">Autumnicola edwardsiae</name>
    <dbReference type="NCBI Taxonomy" id="3075594"/>
    <lineage>
        <taxon>Bacteria</taxon>
        <taxon>Pseudomonadati</taxon>
        <taxon>Bacteroidota</taxon>
        <taxon>Flavobacteriia</taxon>
        <taxon>Flavobacteriales</taxon>
        <taxon>Flavobacteriaceae</taxon>
        <taxon>Autumnicola</taxon>
    </lineage>
</organism>
<evidence type="ECO:0000256" key="1">
    <source>
        <dbReference type="SAM" id="SignalP"/>
    </source>
</evidence>
<dbReference type="RefSeq" id="WP_311485917.1">
    <property type="nucleotide sequence ID" value="NZ_JAVRHP010000194.1"/>
</dbReference>
<proteinExistence type="predicted"/>